<dbReference type="RefSeq" id="WP_148597890.1">
    <property type="nucleotide sequence ID" value="NZ_CP042997.1"/>
</dbReference>
<dbReference type="Proteomes" id="UP000324233">
    <property type="component" value="Chromosome"/>
</dbReference>
<evidence type="ECO:0000256" key="1">
    <source>
        <dbReference type="SAM" id="SignalP"/>
    </source>
</evidence>
<proteinExistence type="predicted"/>
<evidence type="ECO:0000313" key="3">
    <source>
        <dbReference type="Proteomes" id="UP000324233"/>
    </source>
</evidence>
<sequence length="122" mass="13559" precursor="true">MRRLTFLLALVLFAGSASRASAQVENAIRQAGDNQIVRLPGQFTLQGQPSDVALVQFADGTIFAADSLYNLLFSPFVTEAYWASNGDLVVRVAFWNPEPRFNGGTVSLWRGAWLIDRDRIRL</sequence>
<gene>
    <name evidence="2" type="ORF">OJF2_70550</name>
</gene>
<feature type="chain" id="PRO_5022987827" evidence="1">
    <location>
        <begin position="23"/>
        <end position="122"/>
    </location>
</feature>
<dbReference type="EMBL" id="CP042997">
    <property type="protein sequence ID" value="QEH38452.1"/>
    <property type="molecule type" value="Genomic_DNA"/>
</dbReference>
<organism evidence="2 3">
    <name type="scientific">Aquisphaera giovannonii</name>
    <dbReference type="NCBI Taxonomy" id="406548"/>
    <lineage>
        <taxon>Bacteria</taxon>
        <taxon>Pseudomonadati</taxon>
        <taxon>Planctomycetota</taxon>
        <taxon>Planctomycetia</taxon>
        <taxon>Isosphaerales</taxon>
        <taxon>Isosphaeraceae</taxon>
        <taxon>Aquisphaera</taxon>
    </lineage>
</organism>
<feature type="signal peptide" evidence="1">
    <location>
        <begin position="1"/>
        <end position="22"/>
    </location>
</feature>
<keyword evidence="3" id="KW-1185">Reference proteome</keyword>
<keyword evidence="1" id="KW-0732">Signal</keyword>
<reference evidence="2 3" key="1">
    <citation type="submission" date="2019-08" db="EMBL/GenBank/DDBJ databases">
        <title>Deep-cultivation of Planctomycetes and their phenomic and genomic characterization uncovers novel biology.</title>
        <authorList>
            <person name="Wiegand S."/>
            <person name="Jogler M."/>
            <person name="Boedeker C."/>
            <person name="Pinto D."/>
            <person name="Vollmers J."/>
            <person name="Rivas-Marin E."/>
            <person name="Kohn T."/>
            <person name="Peeters S.H."/>
            <person name="Heuer A."/>
            <person name="Rast P."/>
            <person name="Oberbeckmann S."/>
            <person name="Bunk B."/>
            <person name="Jeske O."/>
            <person name="Meyerdierks A."/>
            <person name="Storesund J.E."/>
            <person name="Kallscheuer N."/>
            <person name="Luecker S."/>
            <person name="Lage O.M."/>
            <person name="Pohl T."/>
            <person name="Merkel B.J."/>
            <person name="Hornburger P."/>
            <person name="Mueller R.-W."/>
            <person name="Bruemmer F."/>
            <person name="Labrenz M."/>
            <person name="Spormann A.M."/>
            <person name="Op den Camp H."/>
            <person name="Overmann J."/>
            <person name="Amann R."/>
            <person name="Jetten M.S.M."/>
            <person name="Mascher T."/>
            <person name="Medema M.H."/>
            <person name="Devos D.P."/>
            <person name="Kaster A.-K."/>
            <person name="Ovreas L."/>
            <person name="Rohde M."/>
            <person name="Galperin M.Y."/>
            <person name="Jogler C."/>
        </authorList>
    </citation>
    <scope>NUCLEOTIDE SEQUENCE [LARGE SCALE GENOMIC DNA]</scope>
    <source>
        <strain evidence="2 3">OJF2</strain>
    </source>
</reference>
<accession>A0A5B9WD06</accession>
<evidence type="ECO:0000313" key="2">
    <source>
        <dbReference type="EMBL" id="QEH38452.1"/>
    </source>
</evidence>
<dbReference type="KEGG" id="agv:OJF2_70550"/>
<name>A0A5B9WD06_9BACT</name>
<protein>
    <submittedName>
        <fullName evidence="2">Uncharacterized protein</fullName>
    </submittedName>
</protein>
<dbReference type="AlphaFoldDB" id="A0A5B9WD06"/>